<feature type="compositionally biased region" description="Basic residues" evidence="1">
    <location>
        <begin position="1"/>
        <end position="11"/>
    </location>
</feature>
<evidence type="ECO:0000256" key="1">
    <source>
        <dbReference type="SAM" id="MobiDB-lite"/>
    </source>
</evidence>
<reference evidence="2" key="1">
    <citation type="submission" date="2019-06" db="EMBL/GenBank/DDBJ databases">
        <authorList>
            <person name="Zheng W."/>
        </authorList>
    </citation>
    <scope>NUCLEOTIDE SEQUENCE</scope>
    <source>
        <strain evidence="2">QDHG01</strain>
    </source>
</reference>
<name>A0A8J8NPT9_HALGN</name>
<evidence type="ECO:0000313" key="3">
    <source>
        <dbReference type="Proteomes" id="UP000785679"/>
    </source>
</evidence>
<organism evidence="2 3">
    <name type="scientific">Halteria grandinella</name>
    <dbReference type="NCBI Taxonomy" id="5974"/>
    <lineage>
        <taxon>Eukaryota</taxon>
        <taxon>Sar</taxon>
        <taxon>Alveolata</taxon>
        <taxon>Ciliophora</taxon>
        <taxon>Intramacronucleata</taxon>
        <taxon>Spirotrichea</taxon>
        <taxon>Stichotrichia</taxon>
        <taxon>Sporadotrichida</taxon>
        <taxon>Halteriidae</taxon>
        <taxon>Halteria</taxon>
    </lineage>
</organism>
<protein>
    <submittedName>
        <fullName evidence="2">Uncharacterized protein</fullName>
    </submittedName>
</protein>
<dbReference type="EMBL" id="RRYP01009771">
    <property type="protein sequence ID" value="TNV78838.1"/>
    <property type="molecule type" value="Genomic_DNA"/>
</dbReference>
<accession>A0A8J8NPT9</accession>
<dbReference type="Proteomes" id="UP000785679">
    <property type="component" value="Unassembled WGS sequence"/>
</dbReference>
<gene>
    <name evidence="2" type="ORF">FGO68_gene981</name>
</gene>
<proteinExistence type="predicted"/>
<feature type="region of interest" description="Disordered" evidence="1">
    <location>
        <begin position="1"/>
        <end position="48"/>
    </location>
</feature>
<evidence type="ECO:0000313" key="2">
    <source>
        <dbReference type="EMBL" id="TNV78838.1"/>
    </source>
</evidence>
<comment type="caution">
    <text evidence="2">The sequence shown here is derived from an EMBL/GenBank/DDBJ whole genome shotgun (WGS) entry which is preliminary data.</text>
</comment>
<sequence length="122" mass="14097">MMLVVNHRRHPTPTQVSLPIKHSSKPNLETPAKHLKPSHRQSSPHNITPSNLWQHHFRLNDHAPAFPSILRPQEIKFKELINQQSMTRLPLLLTLISLLKATARLTTSLLLRRHLTTLRTLL</sequence>
<keyword evidence="3" id="KW-1185">Reference proteome</keyword>
<dbReference type="AlphaFoldDB" id="A0A8J8NPT9"/>